<dbReference type="InterPro" id="IPR001789">
    <property type="entry name" value="Sig_transdc_resp-reg_receiver"/>
</dbReference>
<reference evidence="7" key="1">
    <citation type="submission" date="2016-10" db="EMBL/GenBank/DDBJ databases">
        <authorList>
            <person name="Varghese N."/>
            <person name="Submissions S."/>
        </authorList>
    </citation>
    <scope>NUCLEOTIDE SEQUENCE [LARGE SCALE GENOMIC DNA]</scope>
    <source>
        <strain evidence="7">930I</strain>
    </source>
</reference>
<dbReference type="PROSITE" id="PS50887">
    <property type="entry name" value="GGDEF"/>
    <property type="match status" value="1"/>
</dbReference>
<feature type="domain" description="PAC" evidence="4">
    <location>
        <begin position="208"/>
        <end position="260"/>
    </location>
</feature>
<feature type="domain" description="PAS" evidence="3">
    <location>
        <begin position="146"/>
        <end position="179"/>
    </location>
</feature>
<dbReference type="SMART" id="SM00086">
    <property type="entry name" value="PAC"/>
    <property type="match status" value="1"/>
</dbReference>
<evidence type="ECO:0000313" key="7">
    <source>
        <dbReference type="Proteomes" id="UP000217076"/>
    </source>
</evidence>
<evidence type="ECO:0000259" key="2">
    <source>
        <dbReference type="PROSITE" id="PS50110"/>
    </source>
</evidence>
<protein>
    <submittedName>
        <fullName evidence="6">PAS domain S-box-containing protein/diguanylate cyclase (GGDEF) domain-containing protein</fullName>
    </submittedName>
</protein>
<feature type="modified residue" description="4-aspartylphosphate" evidence="1">
    <location>
        <position position="61"/>
    </location>
</feature>
<dbReference type="InterPro" id="IPR011006">
    <property type="entry name" value="CheY-like_superfamily"/>
</dbReference>
<dbReference type="CDD" id="cd00156">
    <property type="entry name" value="REC"/>
    <property type="match status" value="1"/>
</dbReference>
<dbReference type="NCBIfam" id="TIGR00229">
    <property type="entry name" value="sensory_box"/>
    <property type="match status" value="1"/>
</dbReference>
<dbReference type="Gene3D" id="3.30.450.20">
    <property type="entry name" value="PAS domain"/>
    <property type="match status" value="1"/>
</dbReference>
<dbReference type="Pfam" id="PF00990">
    <property type="entry name" value="GGDEF"/>
    <property type="match status" value="1"/>
</dbReference>
<evidence type="ECO:0000259" key="5">
    <source>
        <dbReference type="PROSITE" id="PS50887"/>
    </source>
</evidence>
<dbReference type="EMBL" id="FNCV01000001">
    <property type="protein sequence ID" value="SDG56458.1"/>
    <property type="molecule type" value="Genomic_DNA"/>
</dbReference>
<sequence>MRDPSRRRSVLLVEDNPGDARLIEILLASSGGEPFEVVHAPTLGEALGRLDAAPVDVVLLDLSLPDSLGLDTVDRMRRAHPELPIVVLSGTGDDDLALEAVKRGAQDYLVKGSAEGDLIRRALRYAIERHTLARRLMQAEAAFRYTDSGLMVFDHDFQVARVNPAFTRLTGFEGNEVVGLSAGDLDGWHVEGPSLTRILGWVAERGGWDGEVVARRKDQATFPALVRVNPMRDPMGAVAGYVAVLTDITDHKRHEAELVRRATTDALTGLPNRPRFEALLAEILEALTHGERRGDVGRVGLLFVDLDHFKDVNDTLGHDAGDELLRQVADRLRRAVRTSDTVARLGGDEFTILLTRIADLADAETVAGKVVRSLSRAFTIGEDEVSISGSVGIALAPEHGSNGEALLRAADHAMYRAKRAGKNTFASAGRDAA</sequence>
<dbReference type="InterPro" id="IPR043128">
    <property type="entry name" value="Rev_trsase/Diguanyl_cyclase"/>
</dbReference>
<name>A0A1G7VA51_9PROT</name>
<dbReference type="InterPro" id="IPR052163">
    <property type="entry name" value="DGC-Regulatory_Protein"/>
</dbReference>
<keyword evidence="7" id="KW-1185">Reference proteome</keyword>
<dbReference type="AlphaFoldDB" id="A0A1G7VA51"/>
<dbReference type="SUPFAM" id="SSF55785">
    <property type="entry name" value="PYP-like sensor domain (PAS domain)"/>
    <property type="match status" value="1"/>
</dbReference>
<dbReference type="InterPro" id="IPR000014">
    <property type="entry name" value="PAS"/>
</dbReference>
<dbReference type="NCBIfam" id="TIGR00254">
    <property type="entry name" value="GGDEF"/>
    <property type="match status" value="1"/>
</dbReference>
<dbReference type="Proteomes" id="UP000217076">
    <property type="component" value="Unassembled WGS sequence"/>
</dbReference>
<dbReference type="Pfam" id="PF13426">
    <property type="entry name" value="PAS_9"/>
    <property type="match status" value="1"/>
</dbReference>
<dbReference type="SMART" id="SM00448">
    <property type="entry name" value="REC"/>
    <property type="match status" value="1"/>
</dbReference>
<dbReference type="PANTHER" id="PTHR46663:SF3">
    <property type="entry name" value="SLL0267 PROTEIN"/>
    <property type="match status" value="1"/>
</dbReference>
<dbReference type="CDD" id="cd00130">
    <property type="entry name" value="PAS"/>
    <property type="match status" value="1"/>
</dbReference>
<dbReference type="InterPro" id="IPR035965">
    <property type="entry name" value="PAS-like_dom_sf"/>
</dbReference>
<dbReference type="GO" id="GO:0003824">
    <property type="term" value="F:catalytic activity"/>
    <property type="evidence" value="ECO:0007669"/>
    <property type="project" value="UniProtKB-ARBA"/>
</dbReference>
<dbReference type="Gene3D" id="3.40.50.2300">
    <property type="match status" value="1"/>
</dbReference>
<dbReference type="Pfam" id="PF00072">
    <property type="entry name" value="Response_reg"/>
    <property type="match status" value="1"/>
</dbReference>
<evidence type="ECO:0000256" key="1">
    <source>
        <dbReference type="PROSITE-ProRule" id="PRU00169"/>
    </source>
</evidence>
<dbReference type="InterPro" id="IPR000700">
    <property type="entry name" value="PAS-assoc_C"/>
</dbReference>
<dbReference type="RefSeq" id="WP_092615090.1">
    <property type="nucleotide sequence ID" value="NZ_FNCV01000001.1"/>
</dbReference>
<dbReference type="InterPro" id="IPR000160">
    <property type="entry name" value="GGDEF_dom"/>
</dbReference>
<accession>A0A1G7VA51</accession>
<dbReference type="InterPro" id="IPR001610">
    <property type="entry name" value="PAC"/>
</dbReference>
<dbReference type="GO" id="GO:0000160">
    <property type="term" value="P:phosphorelay signal transduction system"/>
    <property type="evidence" value="ECO:0007669"/>
    <property type="project" value="InterPro"/>
</dbReference>
<organism evidence="6 7">
    <name type="scientific">Roseospirillum parvum</name>
    <dbReference type="NCBI Taxonomy" id="83401"/>
    <lineage>
        <taxon>Bacteria</taxon>
        <taxon>Pseudomonadati</taxon>
        <taxon>Pseudomonadota</taxon>
        <taxon>Alphaproteobacteria</taxon>
        <taxon>Rhodospirillales</taxon>
        <taxon>Rhodospirillaceae</taxon>
        <taxon>Roseospirillum</taxon>
    </lineage>
</organism>
<feature type="domain" description="Response regulatory" evidence="2">
    <location>
        <begin position="9"/>
        <end position="126"/>
    </location>
</feature>
<gene>
    <name evidence="6" type="ORF">SAMN05421742_101588</name>
</gene>
<dbReference type="PROSITE" id="PS50112">
    <property type="entry name" value="PAS"/>
    <property type="match status" value="1"/>
</dbReference>
<dbReference type="SUPFAM" id="SSF52172">
    <property type="entry name" value="CheY-like"/>
    <property type="match status" value="1"/>
</dbReference>
<dbReference type="CDD" id="cd01949">
    <property type="entry name" value="GGDEF"/>
    <property type="match status" value="1"/>
</dbReference>
<proteinExistence type="predicted"/>
<keyword evidence="1" id="KW-0597">Phosphoprotein</keyword>
<evidence type="ECO:0000259" key="3">
    <source>
        <dbReference type="PROSITE" id="PS50112"/>
    </source>
</evidence>
<dbReference type="OrthoDB" id="9812260at2"/>
<dbReference type="FunFam" id="3.30.70.270:FF:000001">
    <property type="entry name" value="Diguanylate cyclase domain protein"/>
    <property type="match status" value="1"/>
</dbReference>
<dbReference type="STRING" id="83401.SAMN05421742_101588"/>
<dbReference type="Gene3D" id="3.30.70.270">
    <property type="match status" value="1"/>
</dbReference>
<dbReference type="PROSITE" id="PS50113">
    <property type="entry name" value="PAC"/>
    <property type="match status" value="1"/>
</dbReference>
<dbReference type="PROSITE" id="PS50110">
    <property type="entry name" value="RESPONSE_REGULATORY"/>
    <property type="match status" value="1"/>
</dbReference>
<dbReference type="SUPFAM" id="SSF55073">
    <property type="entry name" value="Nucleotide cyclase"/>
    <property type="match status" value="1"/>
</dbReference>
<evidence type="ECO:0000313" key="6">
    <source>
        <dbReference type="EMBL" id="SDG56458.1"/>
    </source>
</evidence>
<evidence type="ECO:0000259" key="4">
    <source>
        <dbReference type="PROSITE" id="PS50113"/>
    </source>
</evidence>
<dbReference type="InterPro" id="IPR029787">
    <property type="entry name" value="Nucleotide_cyclase"/>
</dbReference>
<dbReference type="SMART" id="SM00267">
    <property type="entry name" value="GGDEF"/>
    <property type="match status" value="1"/>
</dbReference>
<feature type="domain" description="GGDEF" evidence="5">
    <location>
        <begin position="297"/>
        <end position="430"/>
    </location>
</feature>
<dbReference type="PANTHER" id="PTHR46663">
    <property type="entry name" value="DIGUANYLATE CYCLASE DGCT-RELATED"/>
    <property type="match status" value="1"/>
</dbReference>